<reference evidence="1" key="2">
    <citation type="submission" date="2023-01" db="EMBL/GenBank/DDBJ databases">
        <title>Draft genome sequence of Portibacter lacus strain NBRC 108769.</title>
        <authorList>
            <person name="Sun Q."/>
            <person name="Mori K."/>
        </authorList>
    </citation>
    <scope>NUCLEOTIDE SEQUENCE</scope>
    <source>
        <strain evidence="1">NBRC 108769</strain>
    </source>
</reference>
<evidence type="ECO:0000313" key="2">
    <source>
        <dbReference type="Proteomes" id="UP001156666"/>
    </source>
</evidence>
<gene>
    <name evidence="1" type="ORF">GCM10007940_12770</name>
</gene>
<evidence type="ECO:0000313" key="1">
    <source>
        <dbReference type="EMBL" id="GLR16662.1"/>
    </source>
</evidence>
<keyword evidence="2" id="KW-1185">Reference proteome</keyword>
<sequence length="154" mass="17488">MGTFISCKSDKAGVTEISEENVEDLAEDFLEEELSMDEELLEVADEAGTVTNEVEVELDEVVVDKEKELAEKKAILKEQLKESPNLGKDCESIIKEYGTLVDKYLSGEDKESVIKKLAAWANDPIFNKCKKSAEYKDRFFDLEEKMYADEDEDL</sequence>
<dbReference type="AlphaFoldDB" id="A0AA37WE16"/>
<dbReference type="Proteomes" id="UP001156666">
    <property type="component" value="Unassembled WGS sequence"/>
</dbReference>
<proteinExistence type="predicted"/>
<dbReference type="EMBL" id="BSOH01000007">
    <property type="protein sequence ID" value="GLR16662.1"/>
    <property type="molecule type" value="Genomic_DNA"/>
</dbReference>
<accession>A0AA37WE16</accession>
<comment type="caution">
    <text evidence="1">The sequence shown here is derived from an EMBL/GenBank/DDBJ whole genome shotgun (WGS) entry which is preliminary data.</text>
</comment>
<name>A0AA37WE16_9BACT</name>
<protein>
    <submittedName>
        <fullName evidence="1">Uncharacterized protein</fullName>
    </submittedName>
</protein>
<reference evidence="1" key="1">
    <citation type="journal article" date="2014" name="Int. J. Syst. Evol. Microbiol.">
        <title>Complete genome sequence of Corynebacterium casei LMG S-19264T (=DSM 44701T), isolated from a smear-ripened cheese.</title>
        <authorList>
            <consortium name="US DOE Joint Genome Institute (JGI-PGF)"/>
            <person name="Walter F."/>
            <person name="Albersmeier A."/>
            <person name="Kalinowski J."/>
            <person name="Ruckert C."/>
        </authorList>
    </citation>
    <scope>NUCLEOTIDE SEQUENCE</scope>
    <source>
        <strain evidence="1">NBRC 108769</strain>
    </source>
</reference>
<organism evidence="1 2">
    <name type="scientific">Portibacter lacus</name>
    <dbReference type="NCBI Taxonomy" id="1099794"/>
    <lineage>
        <taxon>Bacteria</taxon>
        <taxon>Pseudomonadati</taxon>
        <taxon>Bacteroidota</taxon>
        <taxon>Saprospiria</taxon>
        <taxon>Saprospirales</taxon>
        <taxon>Haliscomenobacteraceae</taxon>
        <taxon>Portibacter</taxon>
    </lineage>
</organism>